<reference evidence="1" key="2">
    <citation type="submission" date="2020-09" db="EMBL/GenBank/DDBJ databases">
        <authorList>
            <person name="Sun Q."/>
            <person name="Ohkuma M."/>
        </authorList>
    </citation>
    <scope>NUCLEOTIDE SEQUENCE</scope>
    <source>
        <strain evidence="1">JCM 3302</strain>
    </source>
</reference>
<dbReference type="Proteomes" id="UP000641386">
    <property type="component" value="Unassembled WGS sequence"/>
</dbReference>
<dbReference type="EMBL" id="BNBC01000040">
    <property type="protein sequence ID" value="GHF00920.1"/>
    <property type="molecule type" value="Genomic_DNA"/>
</dbReference>
<protein>
    <submittedName>
        <fullName evidence="1">Uncharacterized protein</fullName>
    </submittedName>
</protein>
<gene>
    <name evidence="1" type="ORF">GCM10014715_66400</name>
</gene>
<evidence type="ECO:0000313" key="2">
    <source>
        <dbReference type="Proteomes" id="UP000641386"/>
    </source>
</evidence>
<organism evidence="1 2">
    <name type="scientific">Streptomyces spiralis</name>
    <dbReference type="NCBI Taxonomy" id="66376"/>
    <lineage>
        <taxon>Bacteria</taxon>
        <taxon>Bacillati</taxon>
        <taxon>Actinomycetota</taxon>
        <taxon>Actinomycetes</taxon>
        <taxon>Kitasatosporales</taxon>
        <taxon>Streptomycetaceae</taxon>
        <taxon>Streptomyces</taxon>
    </lineage>
</organism>
<sequence length="151" mass="16457">MTETDARRTTFSFAPPVDDAAAWDIELNDFADRLMQGFPGTETWLLGAQAPHPQEGLGFDMPLGGGARMEGLVNTPYPKVGAVMALNATADEAAVLARWLRDHYAPAPDLVHFTSERALELGVTEYGRIPATGDVHEISRVLREHLDEVDA</sequence>
<dbReference type="RefSeq" id="WP_189906107.1">
    <property type="nucleotide sequence ID" value="NZ_BNBC01000040.1"/>
</dbReference>
<proteinExistence type="predicted"/>
<comment type="caution">
    <text evidence="1">The sequence shown here is derived from an EMBL/GenBank/DDBJ whole genome shotgun (WGS) entry which is preliminary data.</text>
</comment>
<name>A0A919E1N2_9ACTN</name>
<keyword evidence="2" id="KW-1185">Reference proteome</keyword>
<dbReference type="AlphaFoldDB" id="A0A919E1N2"/>
<reference evidence="1" key="1">
    <citation type="journal article" date="2014" name="Int. J. Syst. Evol. Microbiol.">
        <title>Complete genome sequence of Corynebacterium casei LMG S-19264T (=DSM 44701T), isolated from a smear-ripened cheese.</title>
        <authorList>
            <consortium name="US DOE Joint Genome Institute (JGI-PGF)"/>
            <person name="Walter F."/>
            <person name="Albersmeier A."/>
            <person name="Kalinowski J."/>
            <person name="Ruckert C."/>
        </authorList>
    </citation>
    <scope>NUCLEOTIDE SEQUENCE</scope>
    <source>
        <strain evidence="1">JCM 3302</strain>
    </source>
</reference>
<accession>A0A919E1N2</accession>
<evidence type="ECO:0000313" key="1">
    <source>
        <dbReference type="EMBL" id="GHF00920.1"/>
    </source>
</evidence>